<sequence length="109" mass="11789">MANMVIGRDQLSKNVGELTVFTATLGRRWVSRVISSNLAGLDSEESITNSTDKTYELLSKTLAAVKESNKTTRTSMESLSEAVVAGVRNIRIQLAVGASTPQFLDSLLK</sequence>
<evidence type="ECO:0000313" key="2">
    <source>
        <dbReference type="Proteomes" id="UP001295423"/>
    </source>
</evidence>
<dbReference type="Proteomes" id="UP001295423">
    <property type="component" value="Unassembled WGS sequence"/>
</dbReference>
<keyword evidence="2" id="KW-1185">Reference proteome</keyword>
<protein>
    <submittedName>
        <fullName evidence="1">Uncharacterized protein</fullName>
    </submittedName>
</protein>
<dbReference type="AlphaFoldDB" id="A0AAD2FKE6"/>
<dbReference type="EMBL" id="CAKOGP040000643">
    <property type="protein sequence ID" value="CAJ1937411.1"/>
    <property type="molecule type" value="Genomic_DNA"/>
</dbReference>
<name>A0AAD2FKE6_9STRA</name>
<comment type="caution">
    <text evidence="1">The sequence shown here is derived from an EMBL/GenBank/DDBJ whole genome shotgun (WGS) entry which is preliminary data.</text>
</comment>
<reference evidence="1" key="1">
    <citation type="submission" date="2023-08" db="EMBL/GenBank/DDBJ databases">
        <authorList>
            <person name="Audoor S."/>
            <person name="Bilcke G."/>
        </authorList>
    </citation>
    <scope>NUCLEOTIDE SEQUENCE</scope>
</reference>
<organism evidence="1 2">
    <name type="scientific">Cylindrotheca closterium</name>
    <dbReference type="NCBI Taxonomy" id="2856"/>
    <lineage>
        <taxon>Eukaryota</taxon>
        <taxon>Sar</taxon>
        <taxon>Stramenopiles</taxon>
        <taxon>Ochrophyta</taxon>
        <taxon>Bacillariophyta</taxon>
        <taxon>Bacillariophyceae</taxon>
        <taxon>Bacillariophycidae</taxon>
        <taxon>Bacillariales</taxon>
        <taxon>Bacillariaceae</taxon>
        <taxon>Cylindrotheca</taxon>
    </lineage>
</organism>
<proteinExistence type="predicted"/>
<evidence type="ECO:0000313" key="1">
    <source>
        <dbReference type="EMBL" id="CAJ1937411.1"/>
    </source>
</evidence>
<accession>A0AAD2FKE6</accession>
<gene>
    <name evidence="1" type="ORF">CYCCA115_LOCUS5645</name>
</gene>